<feature type="compositionally biased region" description="Basic residues" evidence="1">
    <location>
        <begin position="1"/>
        <end position="10"/>
    </location>
</feature>
<evidence type="ECO:0000313" key="2">
    <source>
        <dbReference type="EMBL" id="JAE31309.1"/>
    </source>
</evidence>
<proteinExistence type="predicted"/>
<dbReference type="EMBL" id="GBRH01166587">
    <property type="protein sequence ID" value="JAE31309.1"/>
    <property type="molecule type" value="Transcribed_RNA"/>
</dbReference>
<protein>
    <submittedName>
        <fullName evidence="2">IDP1438</fullName>
    </submittedName>
</protein>
<dbReference type="AlphaFoldDB" id="A0A0A9H685"/>
<accession>A0A0A9H685</accession>
<evidence type="ECO:0000256" key="1">
    <source>
        <dbReference type="SAM" id="MobiDB-lite"/>
    </source>
</evidence>
<reference evidence="2" key="2">
    <citation type="journal article" date="2015" name="Data Brief">
        <title>Shoot transcriptome of the giant reed, Arundo donax.</title>
        <authorList>
            <person name="Barrero R.A."/>
            <person name="Guerrero F.D."/>
            <person name="Moolhuijzen P."/>
            <person name="Goolsby J.A."/>
            <person name="Tidwell J."/>
            <person name="Bellgard S.E."/>
            <person name="Bellgard M.I."/>
        </authorList>
    </citation>
    <scope>NUCLEOTIDE SEQUENCE</scope>
    <source>
        <tissue evidence="2">Shoot tissue taken approximately 20 cm above the soil surface</tissue>
    </source>
</reference>
<name>A0A0A9H685_ARUDO</name>
<reference evidence="2" key="1">
    <citation type="submission" date="2014-09" db="EMBL/GenBank/DDBJ databases">
        <authorList>
            <person name="Magalhaes I.L.F."/>
            <person name="Oliveira U."/>
            <person name="Santos F.R."/>
            <person name="Vidigal T.H.D.A."/>
            <person name="Brescovit A.D."/>
            <person name="Santos A.J."/>
        </authorList>
    </citation>
    <scope>NUCLEOTIDE SEQUENCE</scope>
    <source>
        <tissue evidence="2">Shoot tissue taken approximately 20 cm above the soil surface</tissue>
    </source>
</reference>
<organism evidence="2">
    <name type="scientific">Arundo donax</name>
    <name type="common">Giant reed</name>
    <name type="synonym">Donax arundinaceus</name>
    <dbReference type="NCBI Taxonomy" id="35708"/>
    <lineage>
        <taxon>Eukaryota</taxon>
        <taxon>Viridiplantae</taxon>
        <taxon>Streptophyta</taxon>
        <taxon>Embryophyta</taxon>
        <taxon>Tracheophyta</taxon>
        <taxon>Spermatophyta</taxon>
        <taxon>Magnoliopsida</taxon>
        <taxon>Liliopsida</taxon>
        <taxon>Poales</taxon>
        <taxon>Poaceae</taxon>
        <taxon>PACMAD clade</taxon>
        <taxon>Arundinoideae</taxon>
        <taxon>Arundineae</taxon>
        <taxon>Arundo</taxon>
    </lineage>
</organism>
<sequence length="74" mass="8130">MSLSKPRKPSHHQEGVSLPWMSQTLPAARGSPQLALRTLRPTARLTGPSLSLLPAWDSTSLVLSSLRRPFTSRL</sequence>
<feature type="region of interest" description="Disordered" evidence="1">
    <location>
        <begin position="1"/>
        <end position="24"/>
    </location>
</feature>